<dbReference type="EMBL" id="JAGKQM010000003">
    <property type="protein sequence ID" value="KAH0935525.1"/>
    <property type="molecule type" value="Genomic_DNA"/>
</dbReference>
<reference evidence="1 2" key="1">
    <citation type="submission" date="2021-05" db="EMBL/GenBank/DDBJ databases">
        <title>Genome Assembly of Synthetic Allotetraploid Brassica napus Reveals Homoeologous Exchanges between Subgenomes.</title>
        <authorList>
            <person name="Davis J.T."/>
        </authorList>
    </citation>
    <scope>NUCLEOTIDE SEQUENCE [LARGE SCALE GENOMIC DNA]</scope>
    <source>
        <strain evidence="2">cv. Da-Ae</strain>
        <tissue evidence="1">Seedling</tissue>
    </source>
</reference>
<feature type="non-terminal residue" evidence="1">
    <location>
        <position position="1"/>
    </location>
</feature>
<evidence type="ECO:0000313" key="2">
    <source>
        <dbReference type="Proteomes" id="UP000824890"/>
    </source>
</evidence>
<name>A0ABQ8E1N7_BRANA</name>
<comment type="caution">
    <text evidence="1">The sequence shown here is derived from an EMBL/GenBank/DDBJ whole genome shotgun (WGS) entry which is preliminary data.</text>
</comment>
<dbReference type="Proteomes" id="UP000824890">
    <property type="component" value="Unassembled WGS sequence"/>
</dbReference>
<sequence>QESLLWASIYRFFRHADGSGLGYCAKKGSARTVLHTAVMLLSLVPCSTTAGLCFWETVAPLAPSSPAPVPGRRLLIKASKLFRLLISHLKRLVNVEGAGSMVDGSLVTAQIVFKGGWISRHGIRTRSRWG</sequence>
<accession>A0ABQ8E1N7</accession>
<proteinExistence type="predicted"/>
<evidence type="ECO:0000313" key="1">
    <source>
        <dbReference type="EMBL" id="KAH0935525.1"/>
    </source>
</evidence>
<organism evidence="1 2">
    <name type="scientific">Brassica napus</name>
    <name type="common">Rape</name>
    <dbReference type="NCBI Taxonomy" id="3708"/>
    <lineage>
        <taxon>Eukaryota</taxon>
        <taxon>Viridiplantae</taxon>
        <taxon>Streptophyta</taxon>
        <taxon>Embryophyta</taxon>
        <taxon>Tracheophyta</taxon>
        <taxon>Spermatophyta</taxon>
        <taxon>Magnoliopsida</taxon>
        <taxon>eudicotyledons</taxon>
        <taxon>Gunneridae</taxon>
        <taxon>Pentapetalae</taxon>
        <taxon>rosids</taxon>
        <taxon>malvids</taxon>
        <taxon>Brassicales</taxon>
        <taxon>Brassicaceae</taxon>
        <taxon>Brassiceae</taxon>
        <taxon>Brassica</taxon>
    </lineage>
</organism>
<gene>
    <name evidence="1" type="ORF">HID58_012642</name>
</gene>
<keyword evidence="2" id="KW-1185">Reference proteome</keyword>
<protein>
    <submittedName>
        <fullName evidence="1">Uncharacterized protein</fullName>
    </submittedName>
</protein>